<dbReference type="InterPro" id="IPR027417">
    <property type="entry name" value="P-loop_NTPase"/>
</dbReference>
<sequence length="210" mass="23543">MTILEIDNVSYRYKNTRENILEDVNQTFESGQFYAIIGASGAGKSTLLSLLAGLDEPQEGHILFEQEDIKQKGYSYHRRHHISLVFQNYNLIDYLTPLENVRLVDKKASSSILIELGLNPNQIKRNVMKLSGGQQQRVAIARALASKAPVILADEPTGNLDENTADEIITILKKMAKERNKCVIVVTHSKQLAQSADVVLELKDKKLQIV</sequence>
<keyword evidence="4 6" id="KW-0067">ATP-binding</keyword>
<comment type="similarity">
    <text evidence="1">Belongs to the ABC transporter superfamily.</text>
</comment>
<keyword evidence="2" id="KW-0813">Transport</keyword>
<name>A0ABR7KCF0_9FIRM</name>
<feature type="domain" description="ABC transporter" evidence="5">
    <location>
        <begin position="4"/>
        <end position="209"/>
    </location>
</feature>
<dbReference type="InterPro" id="IPR017911">
    <property type="entry name" value="MacB-like_ATP-bd"/>
</dbReference>
<accession>A0ABR7KCF0</accession>
<dbReference type="SMART" id="SM00382">
    <property type="entry name" value="AAA"/>
    <property type="match status" value="1"/>
</dbReference>
<dbReference type="GO" id="GO:0005524">
    <property type="term" value="F:ATP binding"/>
    <property type="evidence" value="ECO:0007669"/>
    <property type="project" value="UniProtKB-KW"/>
</dbReference>
<proteinExistence type="inferred from homology"/>
<comment type="caution">
    <text evidence="6">The sequence shown here is derived from an EMBL/GenBank/DDBJ whole genome shotgun (WGS) entry which is preliminary data.</text>
</comment>
<dbReference type="InterPro" id="IPR015854">
    <property type="entry name" value="ABC_transpr_LolD-like"/>
</dbReference>
<dbReference type="InterPro" id="IPR017871">
    <property type="entry name" value="ABC_transporter-like_CS"/>
</dbReference>
<dbReference type="PROSITE" id="PS50893">
    <property type="entry name" value="ABC_TRANSPORTER_2"/>
    <property type="match status" value="1"/>
</dbReference>
<dbReference type="Pfam" id="PF00005">
    <property type="entry name" value="ABC_tran"/>
    <property type="match status" value="1"/>
</dbReference>
<dbReference type="PANTHER" id="PTHR24220">
    <property type="entry name" value="IMPORT ATP-BINDING PROTEIN"/>
    <property type="match status" value="1"/>
</dbReference>
<evidence type="ECO:0000256" key="1">
    <source>
        <dbReference type="ARBA" id="ARBA00005417"/>
    </source>
</evidence>
<keyword evidence="7" id="KW-1185">Reference proteome</keyword>
<dbReference type="SUPFAM" id="SSF52540">
    <property type="entry name" value="P-loop containing nucleoside triphosphate hydrolases"/>
    <property type="match status" value="1"/>
</dbReference>
<dbReference type="PANTHER" id="PTHR24220:SF689">
    <property type="entry name" value="LIPOPROTEIN-RELEASING SYSTEM ATP-BINDING PROTEIN LOLD"/>
    <property type="match status" value="1"/>
</dbReference>
<organism evidence="6 7">
    <name type="scientific">Catenibacterium faecis</name>
    <dbReference type="NCBI Taxonomy" id="2764323"/>
    <lineage>
        <taxon>Bacteria</taxon>
        <taxon>Bacillati</taxon>
        <taxon>Bacillota</taxon>
        <taxon>Erysipelotrichia</taxon>
        <taxon>Erysipelotrichales</taxon>
        <taxon>Coprobacillaceae</taxon>
        <taxon>Catenibacterium</taxon>
    </lineage>
</organism>
<dbReference type="InterPro" id="IPR003439">
    <property type="entry name" value="ABC_transporter-like_ATP-bd"/>
</dbReference>
<evidence type="ECO:0000313" key="7">
    <source>
        <dbReference type="Proteomes" id="UP000603474"/>
    </source>
</evidence>
<gene>
    <name evidence="6" type="ORF">H8909_09145</name>
</gene>
<dbReference type="EMBL" id="JACRWG010000040">
    <property type="protein sequence ID" value="MBC6010405.1"/>
    <property type="molecule type" value="Genomic_DNA"/>
</dbReference>
<evidence type="ECO:0000256" key="2">
    <source>
        <dbReference type="ARBA" id="ARBA00022448"/>
    </source>
</evidence>
<dbReference type="Gene3D" id="3.40.50.300">
    <property type="entry name" value="P-loop containing nucleotide triphosphate hydrolases"/>
    <property type="match status" value="1"/>
</dbReference>
<dbReference type="Proteomes" id="UP000603474">
    <property type="component" value="Unassembled WGS sequence"/>
</dbReference>
<evidence type="ECO:0000256" key="3">
    <source>
        <dbReference type="ARBA" id="ARBA00022741"/>
    </source>
</evidence>
<reference evidence="6 7" key="1">
    <citation type="submission" date="2020-08" db="EMBL/GenBank/DDBJ databases">
        <authorList>
            <person name="Liu C."/>
            <person name="Sun Q."/>
        </authorList>
    </citation>
    <scope>NUCLEOTIDE SEQUENCE [LARGE SCALE GENOMIC DNA]</scope>
    <source>
        <strain evidence="6 7">NSJ-22</strain>
    </source>
</reference>
<dbReference type="InterPro" id="IPR003593">
    <property type="entry name" value="AAA+_ATPase"/>
</dbReference>
<evidence type="ECO:0000313" key="6">
    <source>
        <dbReference type="EMBL" id="MBC6010405.1"/>
    </source>
</evidence>
<protein>
    <submittedName>
        <fullName evidence="6">ABC transporter ATP-binding protein</fullName>
    </submittedName>
</protein>
<keyword evidence="3" id="KW-0547">Nucleotide-binding</keyword>
<dbReference type="RefSeq" id="WP_187012608.1">
    <property type="nucleotide sequence ID" value="NZ_JACRWG010000040.1"/>
</dbReference>
<evidence type="ECO:0000256" key="4">
    <source>
        <dbReference type="ARBA" id="ARBA00022840"/>
    </source>
</evidence>
<evidence type="ECO:0000259" key="5">
    <source>
        <dbReference type="PROSITE" id="PS50893"/>
    </source>
</evidence>
<dbReference type="CDD" id="cd03255">
    <property type="entry name" value="ABC_MJ0796_LolCDE_FtsE"/>
    <property type="match status" value="1"/>
</dbReference>
<dbReference type="PROSITE" id="PS00211">
    <property type="entry name" value="ABC_TRANSPORTER_1"/>
    <property type="match status" value="1"/>
</dbReference>